<gene>
    <name evidence="2" type="ORF">GWI33_019108</name>
</gene>
<dbReference type="EMBL" id="JAACXV010014401">
    <property type="protein sequence ID" value="KAF7267616.1"/>
    <property type="molecule type" value="Genomic_DNA"/>
</dbReference>
<dbReference type="InterPro" id="IPR003226">
    <property type="entry name" value="MYG1_exonuclease"/>
</dbReference>
<dbReference type="AlphaFoldDB" id="A0A834M4F3"/>
<evidence type="ECO:0000313" key="3">
    <source>
        <dbReference type="Proteomes" id="UP000625711"/>
    </source>
</evidence>
<sequence>MDQLVKFGANIYRIANSTTFAVWHGFSTMASNNKSPRLMKKIGTHSGVFHCDEALACFMLKQLPDYSDAEIIRTRDPKILEECDIVVDVGGEYDPKHNRFDHHQRGFKETFHSVQPELSKDKYDNIVLSSAGLVYAHFGLDIITRVLAKKNLIGTSESIKGVFLHVYDNLIEEIDAIDNGVPMCTEGTTRYQIHTHLSRRVNRLNPAWNDTNSNNIDELFQKAVALVGSEFEDCVYQSFLVWWPAREIVKKSIEGRKLVDDSGKIMQLIERCAWKEHFFSLEEDMDIKGQIQFCIFSDESDNSWRVQGIPIHPESFICRTFLHEDWRGVRDEVLSNRTKEGAIEMAKRSLEATKQ</sequence>
<dbReference type="PANTHER" id="PTHR11215">
    <property type="entry name" value="METAL DEPENDENT HYDROLASE - RELATED"/>
    <property type="match status" value="1"/>
</dbReference>
<dbReference type="GO" id="GO:0005634">
    <property type="term" value="C:nucleus"/>
    <property type="evidence" value="ECO:0007669"/>
    <property type="project" value="TreeGrafter"/>
</dbReference>
<evidence type="ECO:0000256" key="1">
    <source>
        <dbReference type="ARBA" id="ARBA00010105"/>
    </source>
</evidence>
<evidence type="ECO:0000313" key="2">
    <source>
        <dbReference type="EMBL" id="KAF7267616.1"/>
    </source>
</evidence>
<dbReference type="Proteomes" id="UP000625711">
    <property type="component" value="Unassembled WGS sequence"/>
</dbReference>
<dbReference type="OrthoDB" id="10265310at2759"/>
<dbReference type="GO" id="GO:0005737">
    <property type="term" value="C:cytoplasm"/>
    <property type="evidence" value="ECO:0007669"/>
    <property type="project" value="TreeGrafter"/>
</dbReference>
<comment type="caution">
    <text evidence="2">The sequence shown here is derived from an EMBL/GenBank/DDBJ whole genome shotgun (WGS) entry which is preliminary data.</text>
</comment>
<dbReference type="Pfam" id="PF03690">
    <property type="entry name" value="MYG1_exonuc"/>
    <property type="match status" value="1"/>
</dbReference>
<protein>
    <submittedName>
        <fullName evidence="2">Uncharacterized protein</fullName>
    </submittedName>
</protein>
<accession>A0A834M4F3</accession>
<organism evidence="2 3">
    <name type="scientific">Rhynchophorus ferrugineus</name>
    <name type="common">Red palm weevil</name>
    <name type="synonym">Curculio ferrugineus</name>
    <dbReference type="NCBI Taxonomy" id="354439"/>
    <lineage>
        <taxon>Eukaryota</taxon>
        <taxon>Metazoa</taxon>
        <taxon>Ecdysozoa</taxon>
        <taxon>Arthropoda</taxon>
        <taxon>Hexapoda</taxon>
        <taxon>Insecta</taxon>
        <taxon>Pterygota</taxon>
        <taxon>Neoptera</taxon>
        <taxon>Endopterygota</taxon>
        <taxon>Coleoptera</taxon>
        <taxon>Polyphaga</taxon>
        <taxon>Cucujiformia</taxon>
        <taxon>Curculionidae</taxon>
        <taxon>Dryophthorinae</taxon>
        <taxon>Rhynchophorus</taxon>
    </lineage>
</organism>
<dbReference type="PANTHER" id="PTHR11215:SF1">
    <property type="entry name" value="MYG1 EXONUCLEASE"/>
    <property type="match status" value="1"/>
</dbReference>
<name>A0A834M4F3_RHYFE</name>
<comment type="similarity">
    <text evidence="1">Belongs to the MYG1 family.</text>
</comment>
<keyword evidence="3" id="KW-1185">Reference proteome</keyword>
<proteinExistence type="inferred from homology"/>
<reference evidence="2" key="1">
    <citation type="submission" date="2020-08" db="EMBL/GenBank/DDBJ databases">
        <title>Genome sequencing and assembly of the red palm weevil Rhynchophorus ferrugineus.</title>
        <authorList>
            <person name="Dias G.B."/>
            <person name="Bergman C.M."/>
            <person name="Manee M."/>
        </authorList>
    </citation>
    <scope>NUCLEOTIDE SEQUENCE</scope>
    <source>
        <strain evidence="2">AA-2017</strain>
        <tissue evidence="2">Whole larva</tissue>
    </source>
</reference>